<evidence type="ECO:0000256" key="11">
    <source>
        <dbReference type="HAMAP-Rule" id="MF_01438"/>
    </source>
</evidence>
<keyword evidence="6 11" id="KW-0227">DNA damage</keyword>
<gene>
    <name evidence="11" type="primary">disA</name>
    <name evidence="13" type="ORF">SAMN00017405_2349</name>
</gene>
<dbReference type="InterPro" id="IPR003390">
    <property type="entry name" value="DNA_integrity_scan_DisA_N"/>
</dbReference>
<dbReference type="InterPro" id="IPR050338">
    <property type="entry name" value="DisA"/>
</dbReference>
<evidence type="ECO:0000256" key="5">
    <source>
        <dbReference type="ARBA" id="ARBA00022741"/>
    </source>
</evidence>
<dbReference type="STRING" id="656914.SAMN00017405_2349"/>
<proteinExistence type="inferred from homology"/>
<evidence type="ECO:0000256" key="9">
    <source>
        <dbReference type="ARBA" id="ARBA00023125"/>
    </source>
</evidence>
<keyword evidence="14" id="KW-1185">Reference proteome</keyword>
<evidence type="ECO:0000256" key="1">
    <source>
        <dbReference type="ARBA" id="ARBA00000877"/>
    </source>
</evidence>
<evidence type="ECO:0000256" key="7">
    <source>
        <dbReference type="ARBA" id="ARBA00022840"/>
    </source>
</evidence>
<comment type="function">
    <text evidence="11">Participates in a DNA-damage check-point that is active prior to asymmetric division when DNA is damaged. DisA forms globular foci that rapidly scan along the chromosomes during sporulation, searching for lesions. When a lesion is present, DisA pauses at the lesion site. This triggers a cellular response that culminates in a temporary block in sporulation initiation.</text>
</comment>
<evidence type="ECO:0000313" key="13">
    <source>
        <dbReference type="EMBL" id="SMB84496.1"/>
    </source>
</evidence>
<feature type="domain" description="DAC" evidence="12">
    <location>
        <begin position="8"/>
        <end position="148"/>
    </location>
</feature>
<dbReference type="Proteomes" id="UP000192731">
    <property type="component" value="Unassembled WGS sequence"/>
</dbReference>
<dbReference type="HAMAP" id="MF_01438">
    <property type="entry name" value="DisA"/>
    <property type="match status" value="1"/>
</dbReference>
<keyword evidence="10 11" id="KW-0234">DNA repair</keyword>
<keyword evidence="8 11" id="KW-0460">Magnesium</keyword>
<dbReference type="Gene3D" id="1.10.150.20">
    <property type="entry name" value="5' to 3' exonuclease, C-terminal subdomain"/>
    <property type="match status" value="1"/>
</dbReference>
<dbReference type="EC" id="2.7.7.85" evidence="11"/>
<feature type="binding site" evidence="11">
    <location>
        <position position="93"/>
    </location>
    <ligand>
        <name>ATP</name>
        <dbReference type="ChEBI" id="CHEBI:30616"/>
    </ligand>
</feature>
<dbReference type="RefSeq" id="WP_084052374.1">
    <property type="nucleotide sequence ID" value="NZ_FWWT01000010.1"/>
</dbReference>
<keyword evidence="7 11" id="KW-0067">ATP-binding</keyword>
<keyword evidence="4 11" id="KW-0548">Nucleotidyltransferase</keyword>
<evidence type="ECO:0000259" key="12">
    <source>
        <dbReference type="PROSITE" id="PS51794"/>
    </source>
</evidence>
<accession>A0A1W1UTX9</accession>
<organism evidence="13 14">
    <name type="scientific">Desulfonispora thiosulfatigenes DSM 11270</name>
    <dbReference type="NCBI Taxonomy" id="656914"/>
    <lineage>
        <taxon>Bacteria</taxon>
        <taxon>Bacillati</taxon>
        <taxon>Bacillota</taxon>
        <taxon>Clostridia</taxon>
        <taxon>Eubacteriales</taxon>
        <taxon>Peptococcaceae</taxon>
        <taxon>Desulfonispora</taxon>
    </lineage>
</organism>
<dbReference type="PANTHER" id="PTHR34185">
    <property type="entry name" value="DIADENYLATE CYCLASE"/>
    <property type="match status" value="1"/>
</dbReference>
<dbReference type="NCBIfam" id="NF010009">
    <property type="entry name" value="PRK13482.1"/>
    <property type="match status" value="1"/>
</dbReference>
<dbReference type="GO" id="GO:0003677">
    <property type="term" value="F:DNA binding"/>
    <property type="evidence" value="ECO:0007669"/>
    <property type="project" value="UniProtKB-UniRule"/>
</dbReference>
<dbReference type="PROSITE" id="PS51794">
    <property type="entry name" value="DAC"/>
    <property type="match status" value="1"/>
</dbReference>
<evidence type="ECO:0000256" key="2">
    <source>
        <dbReference type="ARBA" id="ARBA00001946"/>
    </source>
</evidence>
<protein>
    <recommendedName>
        <fullName evidence="11">DNA integrity scanning protein DisA</fullName>
    </recommendedName>
    <alternativeName>
        <fullName evidence="11">Cyclic di-AMP synthase</fullName>
        <shortName evidence="11">c-di-AMP synthase</shortName>
    </alternativeName>
    <alternativeName>
        <fullName evidence="11">Diadenylate cyclase</fullName>
        <ecNumber evidence="11">2.7.7.85</ecNumber>
    </alternativeName>
</protein>
<dbReference type="AlphaFoldDB" id="A0A1W1UTX9"/>
<keyword evidence="5 11" id="KW-0547">Nucleotide-binding</keyword>
<evidence type="ECO:0000256" key="6">
    <source>
        <dbReference type="ARBA" id="ARBA00022763"/>
    </source>
</evidence>
<reference evidence="13 14" key="1">
    <citation type="submission" date="2017-04" db="EMBL/GenBank/DDBJ databases">
        <authorList>
            <person name="Afonso C.L."/>
            <person name="Miller P.J."/>
            <person name="Scott M.A."/>
            <person name="Spackman E."/>
            <person name="Goraichik I."/>
            <person name="Dimitrov K.M."/>
            <person name="Suarez D.L."/>
            <person name="Swayne D.E."/>
        </authorList>
    </citation>
    <scope>NUCLEOTIDE SEQUENCE [LARGE SCALE GENOMIC DNA]</scope>
    <source>
        <strain evidence="13 14">DSM 11270</strain>
    </source>
</reference>
<dbReference type="PANTHER" id="PTHR34185:SF3">
    <property type="entry name" value="DNA INTEGRITY SCANNING PROTEIN DISA"/>
    <property type="match status" value="1"/>
</dbReference>
<dbReference type="OrthoDB" id="41841at2"/>
<keyword evidence="3 11" id="KW-0808">Transferase</keyword>
<dbReference type="GO" id="GO:0005524">
    <property type="term" value="F:ATP binding"/>
    <property type="evidence" value="ECO:0007669"/>
    <property type="project" value="UniProtKB-UniRule"/>
</dbReference>
<dbReference type="Gene3D" id="1.20.1260.110">
    <property type="entry name" value="DNA integrity scanning linker region"/>
    <property type="match status" value="1"/>
</dbReference>
<evidence type="ECO:0000256" key="4">
    <source>
        <dbReference type="ARBA" id="ARBA00022695"/>
    </source>
</evidence>
<evidence type="ECO:0000256" key="8">
    <source>
        <dbReference type="ARBA" id="ARBA00022842"/>
    </source>
</evidence>
<evidence type="ECO:0000256" key="3">
    <source>
        <dbReference type="ARBA" id="ARBA00022679"/>
    </source>
</evidence>
<name>A0A1W1UTX9_DESTI</name>
<evidence type="ECO:0000313" key="14">
    <source>
        <dbReference type="Proteomes" id="UP000192731"/>
    </source>
</evidence>
<feature type="binding site" evidence="11">
    <location>
        <position position="75"/>
    </location>
    <ligand>
        <name>ATP</name>
        <dbReference type="ChEBI" id="CHEBI:30616"/>
    </ligand>
</feature>
<sequence length="359" mass="40768">MEKDKIYEKNLIEALKIVAPGTDLRRGLDNVLRAGTGGLIVLGNSPEVMKIVEGGFKINCPFSAANLYELAKMDGAIILERENMKILYANAQLVPDFSIPSSETGIRHRTAEMVARQTGELVISISQRRNVISLYKGNIRYALQDISVILSKANQAIQTLDKYRTVLNKTLNMLNSLEFDDLVTIFDVVKVLQRTEMVMRIVKEIEKYTSELGTEGRLINMQVEELVSNVEEEGIHVINDYMNHDGDKTAEDITRSFKNWDSEDLLDLANYVKELGYNMSNNNIDFSVSPRGYRLLNKIPRLPSQVIINLINSFSDFQEILSATIEQLDDVEGIGEVRAFKIKEGLRRLKEHVFLERHI</sequence>
<dbReference type="GO" id="GO:0106408">
    <property type="term" value="F:diadenylate cyclase activity"/>
    <property type="evidence" value="ECO:0007669"/>
    <property type="project" value="UniProtKB-EC"/>
</dbReference>
<dbReference type="InterPro" id="IPR018906">
    <property type="entry name" value="DNA_integrity_scan_DisA_link"/>
</dbReference>
<dbReference type="SUPFAM" id="SSF47781">
    <property type="entry name" value="RuvA domain 2-like"/>
    <property type="match status" value="1"/>
</dbReference>
<dbReference type="Pfam" id="PF02457">
    <property type="entry name" value="DAC"/>
    <property type="match status" value="1"/>
</dbReference>
<comment type="subunit">
    <text evidence="11">Homooctamer.</text>
</comment>
<dbReference type="Pfam" id="PF10635">
    <property type="entry name" value="DisA-linker"/>
    <property type="match status" value="1"/>
</dbReference>
<dbReference type="GO" id="GO:0004016">
    <property type="term" value="F:adenylate cyclase activity"/>
    <property type="evidence" value="ECO:0007669"/>
    <property type="project" value="TreeGrafter"/>
</dbReference>
<dbReference type="InterPro" id="IPR038331">
    <property type="entry name" value="DisA_sf"/>
</dbReference>
<dbReference type="FunFam" id="3.40.1700.10:FF:000001">
    <property type="entry name" value="DNA integrity scanning protein DisA"/>
    <property type="match status" value="1"/>
</dbReference>
<dbReference type="Gene3D" id="3.40.1700.10">
    <property type="entry name" value="DNA integrity scanning protein, DisA, N-terminal domain"/>
    <property type="match status" value="1"/>
</dbReference>
<evidence type="ECO:0000256" key="10">
    <source>
        <dbReference type="ARBA" id="ARBA00023204"/>
    </source>
</evidence>
<comment type="similarity">
    <text evidence="11">Belongs to the DisA family.</text>
</comment>
<comment type="function">
    <text evidence="11">Has also diadenylate cyclase activity, catalyzing the condensation of 2 ATP molecules into cyclic di-AMP (c-di-AMP). c-di-AMP acts as a signaling molecule that couples DNA integrity with progression of sporulation. The rise in c-di-AMP level generated by DisA while scanning the chromosome, operates as a positive signal that advances sporulation; upon encountering a lesion, the DisA focus arrests at the damaged site and halts c-di-AMP synthesis.</text>
</comment>
<dbReference type="InterPro" id="IPR010994">
    <property type="entry name" value="RuvA_2-like"/>
</dbReference>
<comment type="cofactor">
    <cofactor evidence="2 11">
        <name>Mg(2+)</name>
        <dbReference type="ChEBI" id="CHEBI:18420"/>
    </cofactor>
</comment>
<feature type="binding site" evidence="11">
    <location>
        <begin position="106"/>
        <end position="110"/>
    </location>
    <ligand>
        <name>ATP</name>
        <dbReference type="ChEBI" id="CHEBI:30616"/>
    </ligand>
</feature>
<keyword evidence="9 11" id="KW-0238">DNA-binding</keyword>
<comment type="catalytic activity">
    <reaction evidence="1 11">
        <text>2 ATP = 3',3'-c-di-AMP + 2 diphosphate</text>
        <dbReference type="Rhea" id="RHEA:35655"/>
        <dbReference type="ChEBI" id="CHEBI:30616"/>
        <dbReference type="ChEBI" id="CHEBI:33019"/>
        <dbReference type="ChEBI" id="CHEBI:71500"/>
        <dbReference type="EC" id="2.7.7.85"/>
    </reaction>
</comment>
<dbReference type="EMBL" id="FWWT01000010">
    <property type="protein sequence ID" value="SMB84496.1"/>
    <property type="molecule type" value="Genomic_DNA"/>
</dbReference>
<dbReference type="InterPro" id="IPR023763">
    <property type="entry name" value="DNA_integrity_scanning_protein"/>
</dbReference>
<dbReference type="InterPro" id="IPR036888">
    <property type="entry name" value="DNA_integrity_DisA_N_sf"/>
</dbReference>
<dbReference type="SUPFAM" id="SSF143597">
    <property type="entry name" value="YojJ-like"/>
    <property type="match status" value="1"/>
</dbReference>
<dbReference type="GO" id="GO:0006281">
    <property type="term" value="P:DNA repair"/>
    <property type="evidence" value="ECO:0007669"/>
    <property type="project" value="UniProtKB-UniRule"/>
</dbReference>